<protein>
    <submittedName>
        <fullName evidence="1">NAC domain-containing protein</fullName>
    </submittedName>
</protein>
<keyword evidence="2" id="KW-1185">Reference proteome</keyword>
<reference evidence="1 2" key="1">
    <citation type="journal article" date="2023" name="Science">
        <title>Complex scaffold remodeling in plant triterpene biosynthesis.</title>
        <authorList>
            <person name="De La Pena R."/>
            <person name="Hodgson H."/>
            <person name="Liu J.C."/>
            <person name="Stephenson M.J."/>
            <person name="Martin A.C."/>
            <person name="Owen C."/>
            <person name="Harkess A."/>
            <person name="Leebens-Mack J."/>
            <person name="Jimenez L.E."/>
            <person name="Osbourn A."/>
            <person name="Sattely E.S."/>
        </authorList>
    </citation>
    <scope>NUCLEOTIDE SEQUENCE [LARGE SCALE GENOMIC DNA]</scope>
    <source>
        <strain evidence="2">cv. JPN11</strain>
        <tissue evidence="1">Leaf</tissue>
    </source>
</reference>
<evidence type="ECO:0000313" key="2">
    <source>
        <dbReference type="Proteomes" id="UP001164539"/>
    </source>
</evidence>
<proteinExistence type="predicted"/>
<evidence type="ECO:0000313" key="1">
    <source>
        <dbReference type="EMBL" id="KAJ4706592.1"/>
    </source>
</evidence>
<dbReference type="EMBL" id="CM051404">
    <property type="protein sequence ID" value="KAJ4706592.1"/>
    <property type="molecule type" value="Genomic_DNA"/>
</dbReference>
<dbReference type="Proteomes" id="UP001164539">
    <property type="component" value="Chromosome 11"/>
</dbReference>
<accession>A0ACC1X5J0</accession>
<sequence>MLVWMMLSDAFCDNDAVKECDLYGDQEPWDIWNFHRGNDLLKDEELYFFTQLKKITPNGSRYNRKIASGSWQGEDGAKEVKARGGSEQIIGFKKRFRYEDGNNSEQNGGWIMNEFSINPSLLGRKYSQKAMDYVLCRIKRNKNVQKKENVNLGKRQRKSTQIGEKDESGLAATGRKRELKQAATSNKNDDKCVLNKRLRDEQVAVLVQQNQTNELSCTNKVLKVVDSEAGTETVRTSNTFGEEEETLQVVEYEAETEPLLDFEELFSRMDDKFDLIFTSTDLEYLTQ</sequence>
<name>A0ACC1X5J0_MELAZ</name>
<gene>
    <name evidence="1" type="ORF">OWV82_020224</name>
</gene>
<comment type="caution">
    <text evidence="1">The sequence shown here is derived from an EMBL/GenBank/DDBJ whole genome shotgun (WGS) entry which is preliminary data.</text>
</comment>
<organism evidence="1 2">
    <name type="scientific">Melia azedarach</name>
    <name type="common">Chinaberry tree</name>
    <dbReference type="NCBI Taxonomy" id="155640"/>
    <lineage>
        <taxon>Eukaryota</taxon>
        <taxon>Viridiplantae</taxon>
        <taxon>Streptophyta</taxon>
        <taxon>Embryophyta</taxon>
        <taxon>Tracheophyta</taxon>
        <taxon>Spermatophyta</taxon>
        <taxon>Magnoliopsida</taxon>
        <taxon>eudicotyledons</taxon>
        <taxon>Gunneridae</taxon>
        <taxon>Pentapetalae</taxon>
        <taxon>rosids</taxon>
        <taxon>malvids</taxon>
        <taxon>Sapindales</taxon>
        <taxon>Meliaceae</taxon>
        <taxon>Melia</taxon>
    </lineage>
</organism>